<protein>
    <submittedName>
        <fullName evidence="1">Uncharacterized protein</fullName>
    </submittedName>
</protein>
<keyword evidence="2" id="KW-1185">Reference proteome</keyword>
<organism evidence="1 2">
    <name type="scientific">Favolaschia claudopus</name>
    <dbReference type="NCBI Taxonomy" id="2862362"/>
    <lineage>
        <taxon>Eukaryota</taxon>
        <taxon>Fungi</taxon>
        <taxon>Dikarya</taxon>
        <taxon>Basidiomycota</taxon>
        <taxon>Agaricomycotina</taxon>
        <taxon>Agaricomycetes</taxon>
        <taxon>Agaricomycetidae</taxon>
        <taxon>Agaricales</taxon>
        <taxon>Marasmiineae</taxon>
        <taxon>Mycenaceae</taxon>
        <taxon>Favolaschia</taxon>
    </lineage>
</organism>
<gene>
    <name evidence="1" type="ORF">R3P38DRAFT_1966804</name>
</gene>
<name>A0AAV9ZZE6_9AGAR</name>
<dbReference type="Proteomes" id="UP001362999">
    <property type="component" value="Unassembled WGS sequence"/>
</dbReference>
<reference evidence="1 2" key="1">
    <citation type="journal article" date="2024" name="J Genomics">
        <title>Draft genome sequencing and assembly of Favolaschia claudopus CIRM-BRFM 2984 isolated from oak limbs.</title>
        <authorList>
            <person name="Navarro D."/>
            <person name="Drula E."/>
            <person name="Chaduli D."/>
            <person name="Cazenave R."/>
            <person name="Ahrendt S."/>
            <person name="Wang J."/>
            <person name="Lipzen A."/>
            <person name="Daum C."/>
            <person name="Barry K."/>
            <person name="Grigoriev I.V."/>
            <person name="Favel A."/>
            <person name="Rosso M.N."/>
            <person name="Martin F."/>
        </authorList>
    </citation>
    <scope>NUCLEOTIDE SEQUENCE [LARGE SCALE GENOMIC DNA]</scope>
    <source>
        <strain evidence="1 2">CIRM-BRFM 2984</strain>
    </source>
</reference>
<dbReference type="InterPro" id="IPR059179">
    <property type="entry name" value="MLKL-like_MCAfunc"/>
</dbReference>
<sequence length="371" mass="41319">MSRNLDRITTRAADLCIWCSTIPNISQIQQLSETTLELCKAATSMRGNSQVEKLAAFVVENTEILASQALHVAMSPEIAQNLKLYAEKLDDIRRTLKRMALQRKPTVKWATGTILARKNPELRRLKAEMKKLLHRIRLNAIIRKSSELKDISRSDCALEIVSLGTKTLSAISEAPGLNLLKPALGAVSIICDQTKLVRRNREAALELARHSSAVIQSIVNHTKAVHVSRSINTHAFEEVGLVGAVLQDIQAYLATLKKPRRRLPTWIMADQEKDRISRLESALDKALALFTSVNALETHAALRNLEIRELSGSKVDSNLMISVSNCGLSLHSVSDNEKITQVPHMLRTSAVFFLDQSKYSNALDTYLRTQT</sequence>
<evidence type="ECO:0000313" key="1">
    <source>
        <dbReference type="EMBL" id="KAK6996557.1"/>
    </source>
</evidence>
<proteinExistence type="predicted"/>
<accession>A0AAV9ZZE6</accession>
<dbReference type="CDD" id="cd21037">
    <property type="entry name" value="MLKL_NTD"/>
    <property type="match status" value="1"/>
</dbReference>
<comment type="caution">
    <text evidence="1">The sequence shown here is derived from an EMBL/GenBank/DDBJ whole genome shotgun (WGS) entry which is preliminary data.</text>
</comment>
<dbReference type="AlphaFoldDB" id="A0AAV9ZZE6"/>
<evidence type="ECO:0000313" key="2">
    <source>
        <dbReference type="Proteomes" id="UP001362999"/>
    </source>
</evidence>
<dbReference type="EMBL" id="JAWWNJ010000097">
    <property type="protein sequence ID" value="KAK6996557.1"/>
    <property type="molecule type" value="Genomic_DNA"/>
</dbReference>